<gene>
    <name evidence="5" type="primary">20212234</name>
    <name evidence="4" type="ORF">HELRODRAFT_192313</name>
</gene>
<dbReference type="KEGG" id="hro:HELRODRAFT_192313"/>
<dbReference type="AlphaFoldDB" id="T1FTT7"/>
<dbReference type="EMBL" id="KB096785">
    <property type="protein sequence ID" value="ESO01367.1"/>
    <property type="molecule type" value="Genomic_DNA"/>
</dbReference>
<sequence length="851" mass="95316">MSPPSDKSSSSALFSRAQELRDKIQFGSSGQCSKGIEKSIELQNNLKKEVDDLLAKCDEDSKALSEGDKKKYKESLESLKSASAKKLHCLNVLLSVGTLEQPCWNLSSLIDTTAVKLVKDKKENVCATSGSQLPGFIGQLSQNCIFGLTDEWNTISTMARCLQVHLTNASEYHQFYHEIEESEKWMNSDLEDTVSNFENLCISDPTDETLGYFLNEFQAVHRTLSQWKCKLDRLLKMSSSLVPVDLRTKQNATAIPAIALATFYHDNVKMREKEDILVLEGGANDQWKISNGRGDEGYVPALFVLVPGPDKNAVQALDKLRFILLAYWTSILKNYGAKFIKLLLKIFKAQYNNDEDTLKKFWSQHDGFATMEERFGVMRLLLEGDSDLGQTAGATNRKIDTLINGTPVFGDVANIYKELSKDWELYKTGLDVYNYPELMLLLENWQQLQYIPLDQVTRLWLTTLKVDDVKFSDSDYSIDGEKIDDSVKLDVVKSTASSRHEDELDNLLLMFATEAGALEQTVKQVELLEPEVIACTKQQTTSLAADAAQLIKRPKLPTSGLGDNQRTADFGAETTKYSADTEQVTSAHVEERQTFTIRSVVNPANGQEISLDDAIYKGIIVPASGVYRDTKKGEDIPIQVAMSQGLIKVTFSSRKIEKEQKSSVGILTIKSLKETTRPYSIQLARDTSAGKDLNLAEALEKKIIDLERSTFFDTACKKTISLNEAINKKLLAVQYLEEAKEPEQIIKRYAVRAVVDRKNKKTVPFDEAVRQGLIDKDNGYFYDNVTNEKIYVGDALVKGFLKAKQVTESEAMDLNIDPTNQILVDRTKIIKKRLLQPLAALGAFKKLGSSK</sequence>
<dbReference type="GeneID" id="20212234"/>
<dbReference type="Gene3D" id="3.90.1290.10">
    <property type="entry name" value="Plakin repeat"/>
    <property type="match status" value="1"/>
</dbReference>
<evidence type="ECO:0000256" key="2">
    <source>
        <dbReference type="ARBA" id="ARBA00022737"/>
    </source>
</evidence>
<dbReference type="STRING" id="6412.T1FTT7"/>
<dbReference type="InterPro" id="IPR001101">
    <property type="entry name" value="Plectin_repeat"/>
</dbReference>
<organism evidence="5 6">
    <name type="scientific">Helobdella robusta</name>
    <name type="common">Californian leech</name>
    <dbReference type="NCBI Taxonomy" id="6412"/>
    <lineage>
        <taxon>Eukaryota</taxon>
        <taxon>Metazoa</taxon>
        <taxon>Spiralia</taxon>
        <taxon>Lophotrochozoa</taxon>
        <taxon>Annelida</taxon>
        <taxon>Clitellata</taxon>
        <taxon>Hirudinea</taxon>
        <taxon>Rhynchobdellida</taxon>
        <taxon>Glossiphoniidae</taxon>
        <taxon>Helobdella</taxon>
    </lineage>
</organism>
<dbReference type="CTD" id="20212234"/>
<dbReference type="SMART" id="SM00250">
    <property type="entry name" value="PLEC"/>
    <property type="match status" value="3"/>
</dbReference>
<reference evidence="4 6" key="2">
    <citation type="journal article" date="2013" name="Nature">
        <title>Insights into bilaterian evolution from three spiralian genomes.</title>
        <authorList>
            <person name="Simakov O."/>
            <person name="Marletaz F."/>
            <person name="Cho S.J."/>
            <person name="Edsinger-Gonzales E."/>
            <person name="Havlak P."/>
            <person name="Hellsten U."/>
            <person name="Kuo D.H."/>
            <person name="Larsson T."/>
            <person name="Lv J."/>
            <person name="Arendt D."/>
            <person name="Savage R."/>
            <person name="Osoegawa K."/>
            <person name="de Jong P."/>
            <person name="Grimwood J."/>
            <person name="Chapman J.A."/>
            <person name="Shapiro H."/>
            <person name="Aerts A."/>
            <person name="Otillar R.P."/>
            <person name="Terry A.Y."/>
            <person name="Boore J.L."/>
            <person name="Grigoriev I.V."/>
            <person name="Lindberg D.R."/>
            <person name="Seaver E.C."/>
            <person name="Weisblat D.A."/>
            <person name="Putnam N.H."/>
            <person name="Rokhsar D.S."/>
        </authorList>
    </citation>
    <scope>NUCLEOTIDE SEQUENCE</scope>
</reference>
<dbReference type="SUPFAM" id="SSF46966">
    <property type="entry name" value="Spectrin repeat"/>
    <property type="match status" value="1"/>
</dbReference>
<dbReference type="SUPFAM" id="SSF75399">
    <property type="entry name" value="Plakin repeat"/>
    <property type="match status" value="2"/>
</dbReference>
<dbReference type="Gene3D" id="1.20.58.60">
    <property type="match status" value="1"/>
</dbReference>
<keyword evidence="1" id="KW-0597">Phosphoprotein</keyword>
<dbReference type="EMBL" id="AMQM01005079">
    <property type="status" value="NOT_ANNOTATED_CDS"/>
    <property type="molecule type" value="Genomic_DNA"/>
</dbReference>
<accession>T1FTT7</accession>
<evidence type="ECO:0000313" key="5">
    <source>
        <dbReference type="EnsemblMetazoa" id="HelroP192313"/>
    </source>
</evidence>
<evidence type="ECO:0000313" key="6">
    <source>
        <dbReference type="Proteomes" id="UP000015101"/>
    </source>
</evidence>
<dbReference type="RefSeq" id="XP_009020603.1">
    <property type="nucleotide sequence ID" value="XM_009022355.1"/>
</dbReference>
<dbReference type="InterPro" id="IPR043197">
    <property type="entry name" value="Plakin"/>
</dbReference>
<dbReference type="Proteomes" id="UP000015101">
    <property type="component" value="Unassembled WGS sequence"/>
</dbReference>
<dbReference type="InterPro" id="IPR035915">
    <property type="entry name" value="Plakin_repeat_sf"/>
</dbReference>
<keyword evidence="6" id="KW-1185">Reference proteome</keyword>
<evidence type="ECO:0000259" key="3">
    <source>
        <dbReference type="Pfam" id="PF17902"/>
    </source>
</evidence>
<keyword evidence="2" id="KW-0677">Repeat</keyword>
<dbReference type="eggNOG" id="KOG0516">
    <property type="taxonomic scope" value="Eukaryota"/>
</dbReference>
<proteinExistence type="predicted"/>
<reference evidence="6" key="1">
    <citation type="submission" date="2012-12" db="EMBL/GenBank/DDBJ databases">
        <authorList>
            <person name="Hellsten U."/>
            <person name="Grimwood J."/>
            <person name="Chapman J.A."/>
            <person name="Shapiro H."/>
            <person name="Aerts A."/>
            <person name="Otillar R.P."/>
            <person name="Terry A.Y."/>
            <person name="Boore J.L."/>
            <person name="Simakov O."/>
            <person name="Marletaz F."/>
            <person name="Cho S.-J."/>
            <person name="Edsinger-Gonzales E."/>
            <person name="Havlak P."/>
            <person name="Kuo D.-H."/>
            <person name="Larsson T."/>
            <person name="Lv J."/>
            <person name="Arendt D."/>
            <person name="Savage R."/>
            <person name="Osoegawa K."/>
            <person name="de Jong P."/>
            <person name="Lindberg D.R."/>
            <person name="Seaver E.C."/>
            <person name="Weisblat D.A."/>
            <person name="Putnam N.H."/>
            <person name="Grigoriev I.V."/>
            <person name="Rokhsar D.S."/>
        </authorList>
    </citation>
    <scope>NUCLEOTIDE SEQUENCE</scope>
</reference>
<dbReference type="PANTHER" id="PTHR23169">
    <property type="entry name" value="ENVOPLAKIN"/>
    <property type="match status" value="1"/>
</dbReference>
<dbReference type="GO" id="GO:0045104">
    <property type="term" value="P:intermediate filament cytoskeleton organization"/>
    <property type="evidence" value="ECO:0007669"/>
    <property type="project" value="InterPro"/>
</dbReference>
<evidence type="ECO:0000313" key="4">
    <source>
        <dbReference type="EMBL" id="ESO01367.1"/>
    </source>
</evidence>
<protein>
    <recommendedName>
        <fullName evidence="3">Desmoplakin SH3 domain-containing protein</fullName>
    </recommendedName>
</protein>
<dbReference type="OrthoDB" id="18740at2759"/>
<dbReference type="Gene3D" id="2.30.30.40">
    <property type="entry name" value="SH3 Domains"/>
    <property type="match status" value="1"/>
</dbReference>
<reference evidence="5" key="3">
    <citation type="submission" date="2015-06" db="UniProtKB">
        <authorList>
            <consortium name="EnsemblMetazoa"/>
        </authorList>
    </citation>
    <scope>IDENTIFICATION</scope>
</reference>
<dbReference type="OMA" id="YHEIEES"/>
<dbReference type="HOGENOM" id="CLU_008041_0_0_1"/>
<dbReference type="InterPro" id="IPR041615">
    <property type="entry name" value="Desmoplakin_SH3"/>
</dbReference>
<name>T1FTT7_HELRO</name>
<dbReference type="EnsemblMetazoa" id="HelroT192313">
    <property type="protein sequence ID" value="HelroP192313"/>
    <property type="gene ID" value="HelroG192313"/>
</dbReference>
<dbReference type="Pfam" id="PF17902">
    <property type="entry name" value="SH3_10"/>
    <property type="match status" value="1"/>
</dbReference>
<dbReference type="InParanoid" id="T1FTT7"/>
<dbReference type="GO" id="GO:0005856">
    <property type="term" value="C:cytoskeleton"/>
    <property type="evidence" value="ECO:0007669"/>
    <property type="project" value="InterPro"/>
</dbReference>
<evidence type="ECO:0000256" key="1">
    <source>
        <dbReference type="ARBA" id="ARBA00022553"/>
    </source>
</evidence>
<feature type="domain" description="Desmoplakin SH3" evidence="3">
    <location>
        <begin position="243"/>
        <end position="307"/>
    </location>
</feature>